<evidence type="ECO:0000313" key="12">
    <source>
        <dbReference type="EMBL" id="KAG5187284.1"/>
    </source>
</evidence>
<comment type="cofactor">
    <cofactor evidence="1">
        <name>[4Fe-4S] cluster</name>
        <dbReference type="ChEBI" id="CHEBI:49883"/>
    </cofactor>
</comment>
<keyword evidence="5" id="KW-0479">Metal-binding</keyword>
<evidence type="ECO:0000256" key="6">
    <source>
        <dbReference type="ARBA" id="ARBA00023004"/>
    </source>
</evidence>
<dbReference type="Gene3D" id="3.80.30.20">
    <property type="entry name" value="tm_1862 like domain"/>
    <property type="match status" value="1"/>
</dbReference>
<evidence type="ECO:0000256" key="5">
    <source>
        <dbReference type="ARBA" id="ARBA00022723"/>
    </source>
</evidence>
<sequence>MCKEESSDAVEAAAQAAALKTFFVETYGCQMNLSDTEIVRSVLLKAGYTEAADLETAAVVLANTCAIRENAETKVWERLKFLASVQQQRHAELPPSPPLSDLKVGVLGCMAERLKTSLLEGGLVDLVAGPDAYRDLPRLLGLVNGGGDEPAVNVQLSQEETYADLRPARRGAGVDAFVSVMRGCNNMCSYCIVPFTRGRERSRPLATIVDEVRRLSDEGVREVTLLGQNVNSYHDAASRGRAAYATAAGFTNLYRLRGGDGAYFADLLHAVAEVDPEMRVRFTSPHPKDFADAVLEAIAERHNVCAQLHLPAQSGSSAVLRAMRRGYTREAYLELAQRVRRLIPGVSMSSDFISGFCGETEEDHQQTLSLIEEVRFDQAFMYAYSLRDKTHAARRLSDDVPADVKQRRLAEVIATFRRGAQERNRSVELGRCRVVLVEGASRRSTTERPLLTGRTDGNKRVVMNGDTAVPASLDAAARAAAGAPLPPSPLVLPQAGDYVLVRVEEATGHTLTGRVLARTTLREHQRWLEGGGSQHELDMDQARALAA</sequence>
<dbReference type="GO" id="GO:0005739">
    <property type="term" value="C:mitochondrion"/>
    <property type="evidence" value="ECO:0007669"/>
    <property type="project" value="TreeGrafter"/>
</dbReference>
<gene>
    <name evidence="12" type="ORF">JKP88DRAFT_198045</name>
</gene>
<dbReference type="InterPro" id="IPR006463">
    <property type="entry name" value="MiaB_methiolase"/>
</dbReference>
<evidence type="ECO:0000256" key="3">
    <source>
        <dbReference type="ARBA" id="ARBA00022485"/>
    </source>
</evidence>
<dbReference type="GO" id="GO:0060255">
    <property type="term" value="P:regulation of macromolecule metabolic process"/>
    <property type="evidence" value="ECO:0007669"/>
    <property type="project" value="UniProtKB-ARBA"/>
</dbReference>
<dbReference type="InterPro" id="IPR020612">
    <property type="entry name" value="Methylthiotransferase_CS"/>
</dbReference>
<dbReference type="OrthoDB" id="1730074at2759"/>
<dbReference type="AlphaFoldDB" id="A0A836CJ12"/>
<dbReference type="InterPro" id="IPR001763">
    <property type="entry name" value="Rhodanese-like_dom"/>
</dbReference>
<dbReference type="GO" id="GO:0005829">
    <property type="term" value="C:cytosol"/>
    <property type="evidence" value="ECO:0007669"/>
    <property type="project" value="TreeGrafter"/>
</dbReference>
<dbReference type="GO" id="GO:0051539">
    <property type="term" value="F:4 iron, 4 sulfur cluster binding"/>
    <property type="evidence" value="ECO:0007669"/>
    <property type="project" value="UniProtKB-KW"/>
</dbReference>
<dbReference type="PROSITE" id="PS51918">
    <property type="entry name" value="RADICAL_SAM"/>
    <property type="match status" value="1"/>
</dbReference>
<dbReference type="InterPro" id="IPR002792">
    <property type="entry name" value="TRAM_dom"/>
</dbReference>
<dbReference type="SUPFAM" id="SSF102114">
    <property type="entry name" value="Radical SAM enzymes"/>
    <property type="match status" value="1"/>
</dbReference>
<dbReference type="GO" id="GO:0035597">
    <property type="term" value="F:tRNA-2-methylthio-N(6)-dimethylallyladenosine(37) synthase activity"/>
    <property type="evidence" value="ECO:0007669"/>
    <property type="project" value="TreeGrafter"/>
</dbReference>
<dbReference type="CDD" id="cd01335">
    <property type="entry name" value="Radical_SAM"/>
    <property type="match status" value="1"/>
</dbReference>
<dbReference type="SFLD" id="SFLDG01082">
    <property type="entry name" value="B12-binding_domain_containing"/>
    <property type="match status" value="1"/>
</dbReference>
<dbReference type="FunFam" id="3.80.30.20:FF:000003">
    <property type="entry name" value="CDK5 regulatory subunit-associated protein 1"/>
    <property type="match status" value="1"/>
</dbReference>
<feature type="domain" description="Radical SAM core" evidence="11">
    <location>
        <begin position="170"/>
        <end position="423"/>
    </location>
</feature>
<feature type="domain" description="Rhodanese" evidence="8">
    <location>
        <begin position="242"/>
        <end position="272"/>
    </location>
</feature>
<dbReference type="Pfam" id="PF04055">
    <property type="entry name" value="Radical_SAM"/>
    <property type="match status" value="1"/>
</dbReference>
<dbReference type="InterPro" id="IPR005839">
    <property type="entry name" value="Methylthiotransferase"/>
</dbReference>
<organism evidence="12 13">
    <name type="scientific">Tribonema minus</name>
    <dbReference type="NCBI Taxonomy" id="303371"/>
    <lineage>
        <taxon>Eukaryota</taxon>
        <taxon>Sar</taxon>
        <taxon>Stramenopiles</taxon>
        <taxon>Ochrophyta</taxon>
        <taxon>PX clade</taxon>
        <taxon>Xanthophyceae</taxon>
        <taxon>Tribonematales</taxon>
        <taxon>Tribonemataceae</taxon>
        <taxon>Tribonema</taxon>
    </lineage>
</organism>
<evidence type="ECO:0000259" key="9">
    <source>
        <dbReference type="PROSITE" id="PS50926"/>
    </source>
</evidence>
<evidence type="ECO:0000256" key="4">
    <source>
        <dbReference type="ARBA" id="ARBA00022691"/>
    </source>
</evidence>
<evidence type="ECO:0000256" key="7">
    <source>
        <dbReference type="ARBA" id="ARBA00023014"/>
    </source>
</evidence>
<dbReference type="PROSITE" id="PS51449">
    <property type="entry name" value="MTTASE_N"/>
    <property type="match status" value="1"/>
</dbReference>
<evidence type="ECO:0000259" key="10">
    <source>
        <dbReference type="PROSITE" id="PS51449"/>
    </source>
</evidence>
<dbReference type="FunFam" id="3.40.50.12160:FF:000003">
    <property type="entry name" value="CDK5 regulatory subunit-associated protein 1"/>
    <property type="match status" value="1"/>
</dbReference>
<dbReference type="SFLD" id="SFLDG01061">
    <property type="entry name" value="methylthiotransferase"/>
    <property type="match status" value="1"/>
</dbReference>
<reference evidence="12" key="1">
    <citation type="submission" date="2021-02" db="EMBL/GenBank/DDBJ databases">
        <title>First Annotated Genome of the Yellow-green Alga Tribonema minus.</title>
        <authorList>
            <person name="Mahan K.M."/>
        </authorList>
    </citation>
    <scope>NUCLEOTIDE SEQUENCE</scope>
    <source>
        <strain evidence="12">UTEX B ZZ1240</strain>
    </source>
</reference>
<protein>
    <submittedName>
        <fullName evidence="12">Uncharacterized protein</fullName>
    </submittedName>
</protein>
<dbReference type="InterPro" id="IPR058240">
    <property type="entry name" value="rSAM_sf"/>
</dbReference>
<dbReference type="NCBIfam" id="TIGR00089">
    <property type="entry name" value="MiaB/RimO family radical SAM methylthiotransferase"/>
    <property type="match status" value="1"/>
</dbReference>
<keyword evidence="6" id="KW-0408">Iron</keyword>
<evidence type="ECO:0000259" key="8">
    <source>
        <dbReference type="PROSITE" id="PS50206"/>
    </source>
</evidence>
<dbReference type="InterPro" id="IPR006638">
    <property type="entry name" value="Elp3/MiaA/NifB-like_rSAM"/>
</dbReference>
<dbReference type="Pfam" id="PF00919">
    <property type="entry name" value="UPF0004"/>
    <property type="match status" value="1"/>
</dbReference>
<dbReference type="InterPro" id="IPR007197">
    <property type="entry name" value="rSAM"/>
</dbReference>
<comment type="similarity">
    <text evidence="2">Belongs to the methylthiotransferase family. MiaB subfamily.</text>
</comment>
<feature type="domain" description="TRAM" evidence="9">
    <location>
        <begin position="426"/>
        <end position="517"/>
    </location>
</feature>
<dbReference type="Gene3D" id="3.40.50.12160">
    <property type="entry name" value="Methylthiotransferase, N-terminal domain"/>
    <property type="match status" value="1"/>
</dbReference>
<dbReference type="InterPro" id="IPR023404">
    <property type="entry name" value="rSAM_horseshoe"/>
</dbReference>
<name>A0A836CJ12_9STRA</name>
<dbReference type="GO" id="GO:0046872">
    <property type="term" value="F:metal ion binding"/>
    <property type="evidence" value="ECO:0007669"/>
    <property type="project" value="UniProtKB-KW"/>
</dbReference>
<dbReference type="InterPro" id="IPR013848">
    <property type="entry name" value="Methylthiotransferase_N"/>
</dbReference>
<evidence type="ECO:0000256" key="2">
    <source>
        <dbReference type="ARBA" id="ARBA00009815"/>
    </source>
</evidence>
<dbReference type="EMBL" id="JAFCMP010000090">
    <property type="protein sequence ID" value="KAG5187284.1"/>
    <property type="molecule type" value="Genomic_DNA"/>
</dbReference>
<comment type="caution">
    <text evidence="12">The sequence shown here is derived from an EMBL/GenBank/DDBJ whole genome shotgun (WGS) entry which is preliminary data.</text>
</comment>
<keyword evidence="13" id="KW-1185">Reference proteome</keyword>
<evidence type="ECO:0000259" key="11">
    <source>
        <dbReference type="PROSITE" id="PS51918"/>
    </source>
</evidence>
<dbReference type="PROSITE" id="PS01278">
    <property type="entry name" value="MTTASE_RADICAL"/>
    <property type="match status" value="1"/>
</dbReference>
<dbReference type="GO" id="GO:0080090">
    <property type="term" value="P:regulation of primary metabolic process"/>
    <property type="evidence" value="ECO:0007669"/>
    <property type="project" value="UniProtKB-ARBA"/>
</dbReference>
<dbReference type="InterPro" id="IPR038135">
    <property type="entry name" value="Methylthiotransferase_N_sf"/>
</dbReference>
<dbReference type="SFLD" id="SFLDS00029">
    <property type="entry name" value="Radical_SAM"/>
    <property type="match status" value="1"/>
</dbReference>
<dbReference type="SMART" id="SM00729">
    <property type="entry name" value="Elp3"/>
    <property type="match status" value="1"/>
</dbReference>
<dbReference type="SFLD" id="SFLDF00273">
    <property type="entry name" value="(dimethylallyl)adenosine_tRNA"/>
    <property type="match status" value="1"/>
</dbReference>
<evidence type="ECO:0000313" key="13">
    <source>
        <dbReference type="Proteomes" id="UP000664859"/>
    </source>
</evidence>
<proteinExistence type="inferred from homology"/>
<dbReference type="SFLD" id="SFLDF00413">
    <property type="entry name" value="CDK5RAP1"/>
    <property type="match status" value="1"/>
</dbReference>
<keyword evidence="4" id="KW-0949">S-adenosyl-L-methionine</keyword>
<dbReference type="PROSITE" id="PS50926">
    <property type="entry name" value="TRAM"/>
    <property type="match status" value="1"/>
</dbReference>
<dbReference type="PANTHER" id="PTHR43020:SF2">
    <property type="entry name" value="MITOCHONDRIAL TRNA METHYLTHIOTRANSFERASE CDK5RAP1"/>
    <property type="match status" value="1"/>
</dbReference>
<feature type="domain" description="MTTase N-terminal" evidence="10">
    <location>
        <begin position="20"/>
        <end position="145"/>
    </location>
</feature>
<dbReference type="NCBIfam" id="TIGR01574">
    <property type="entry name" value="miaB-methiolase"/>
    <property type="match status" value="1"/>
</dbReference>
<dbReference type="PANTHER" id="PTHR43020">
    <property type="entry name" value="CDK5 REGULATORY SUBUNIT-ASSOCIATED PROTEIN 1"/>
    <property type="match status" value="1"/>
</dbReference>
<evidence type="ECO:0000256" key="1">
    <source>
        <dbReference type="ARBA" id="ARBA00001966"/>
    </source>
</evidence>
<dbReference type="Proteomes" id="UP000664859">
    <property type="component" value="Unassembled WGS sequence"/>
</dbReference>
<keyword evidence="3" id="KW-0004">4Fe-4S</keyword>
<dbReference type="PROSITE" id="PS50206">
    <property type="entry name" value="RHODANESE_3"/>
    <property type="match status" value="1"/>
</dbReference>
<accession>A0A836CJ12</accession>
<keyword evidence="7" id="KW-0411">Iron-sulfur</keyword>